<gene>
    <name evidence="2" type="ORF">MNB_SV-8-1209</name>
</gene>
<dbReference type="PROSITE" id="PS50075">
    <property type="entry name" value="CARRIER"/>
    <property type="match status" value="1"/>
</dbReference>
<sequence length="84" mass="9299">MVTTHDLKEKIIAGLGLEDMEPDEIGDDMALFGDDGLGLDSVDAIEITLILEKEFGVKVTNMDENKNIFETPNTLVNYINEQKA</sequence>
<evidence type="ECO:0000313" key="2">
    <source>
        <dbReference type="EMBL" id="SFV61495.1"/>
    </source>
</evidence>
<dbReference type="Pfam" id="PF00550">
    <property type="entry name" value="PP-binding"/>
    <property type="match status" value="1"/>
</dbReference>
<name>A0A1W1C6W6_9ZZZZ</name>
<dbReference type="EMBL" id="FPHD01000057">
    <property type="protein sequence ID" value="SFV61495.1"/>
    <property type="molecule type" value="Genomic_DNA"/>
</dbReference>
<dbReference type="Gene3D" id="1.10.1200.10">
    <property type="entry name" value="ACP-like"/>
    <property type="match status" value="1"/>
</dbReference>
<dbReference type="InterPro" id="IPR009081">
    <property type="entry name" value="PP-bd_ACP"/>
</dbReference>
<evidence type="ECO:0000259" key="1">
    <source>
        <dbReference type="PROSITE" id="PS50075"/>
    </source>
</evidence>
<feature type="domain" description="Carrier" evidence="1">
    <location>
        <begin position="2"/>
        <end position="83"/>
    </location>
</feature>
<dbReference type="InterPro" id="IPR036736">
    <property type="entry name" value="ACP-like_sf"/>
</dbReference>
<reference evidence="2" key="1">
    <citation type="submission" date="2016-10" db="EMBL/GenBank/DDBJ databases">
        <authorList>
            <person name="de Groot N.N."/>
        </authorList>
    </citation>
    <scope>NUCLEOTIDE SEQUENCE</scope>
</reference>
<dbReference type="SUPFAM" id="SSF47336">
    <property type="entry name" value="ACP-like"/>
    <property type="match status" value="1"/>
</dbReference>
<proteinExistence type="predicted"/>
<dbReference type="AlphaFoldDB" id="A0A1W1C6W6"/>
<accession>A0A1W1C6W6</accession>
<protein>
    <submittedName>
        <fullName evidence="2">Acyl carrier protein</fullName>
    </submittedName>
</protein>
<organism evidence="2">
    <name type="scientific">hydrothermal vent metagenome</name>
    <dbReference type="NCBI Taxonomy" id="652676"/>
    <lineage>
        <taxon>unclassified sequences</taxon>
        <taxon>metagenomes</taxon>
        <taxon>ecological metagenomes</taxon>
    </lineage>
</organism>